<accession>Q0W5A7</accession>
<evidence type="ECO:0000256" key="1">
    <source>
        <dbReference type="SAM" id="Phobius"/>
    </source>
</evidence>
<name>Q0W5A7_METAR</name>
<keyword evidence="3" id="KW-1185">Reference proteome</keyword>
<evidence type="ECO:0000313" key="2">
    <source>
        <dbReference type="EMBL" id="CAJ36436.1"/>
    </source>
</evidence>
<dbReference type="EMBL" id="AM114193">
    <property type="protein sequence ID" value="CAJ36436.1"/>
    <property type="molecule type" value="Genomic_DNA"/>
</dbReference>
<keyword evidence="1" id="KW-1133">Transmembrane helix</keyword>
<dbReference type="Proteomes" id="UP000000663">
    <property type="component" value="Chromosome"/>
</dbReference>
<sequence>MNARLVAMALAMFLFANILLFAGAAGAEASVSTEIVDTGYRPWTHGFSFQNFGDPEVYYGIDLGAVLGSDFHDEIFRHTGHCYGMASASVDDFLANRTPADQPIDEAMPCIDRIQTDQSFYYIAEYARFPFGGKALDNRAEYEKIIERLKSGKPAVIGVYYSAGGHPGHAVVAYRADVGENETRISVYDPNLPPAMYPYVEAPLTAVYYLKNGSFQYDNGQPFDQVRLNDLDASGIAAGRALAASLASLPGALLFLLLMRRFPPGL</sequence>
<evidence type="ECO:0000313" key="3">
    <source>
        <dbReference type="Proteomes" id="UP000000663"/>
    </source>
</evidence>
<proteinExistence type="predicted"/>
<feature type="transmembrane region" description="Helical" evidence="1">
    <location>
        <begin position="237"/>
        <end position="258"/>
    </location>
</feature>
<gene>
    <name evidence="2" type="ORF">RCIX1127</name>
</gene>
<dbReference type="RefSeq" id="WP_012036090.1">
    <property type="nucleotide sequence ID" value="NC_009464.1"/>
</dbReference>
<reference evidence="2 3" key="1">
    <citation type="journal article" date="2006" name="Science">
        <title>Genome of rice cluster I archaea -- the key methane producers in the rice rhizosphere.</title>
        <authorList>
            <person name="Erkel C."/>
            <person name="Kube M."/>
            <person name="Reinhardt R."/>
            <person name="Liesack W."/>
        </authorList>
    </citation>
    <scope>NUCLEOTIDE SEQUENCE [LARGE SCALE GENOMIC DNA]</scope>
    <source>
        <strain evidence="3">DSM 22066 / NBRC 105507 / MRE50</strain>
    </source>
</reference>
<keyword evidence="1" id="KW-0812">Transmembrane</keyword>
<keyword evidence="1" id="KW-0472">Membrane</keyword>
<dbReference type="eggNOG" id="arCOG11849">
    <property type="taxonomic scope" value="Archaea"/>
</dbReference>
<organism evidence="2 3">
    <name type="scientific">Methanocella arvoryzae (strain DSM 22066 / NBRC 105507 / MRE50)</name>
    <dbReference type="NCBI Taxonomy" id="351160"/>
    <lineage>
        <taxon>Archaea</taxon>
        <taxon>Methanobacteriati</taxon>
        <taxon>Methanobacteriota</taxon>
        <taxon>Stenosarchaea group</taxon>
        <taxon>Methanomicrobia</taxon>
        <taxon>Methanocellales</taxon>
        <taxon>Methanocellaceae</taxon>
        <taxon>Methanocella</taxon>
    </lineage>
</organism>
<dbReference type="KEGG" id="rci:RCIX1127"/>
<dbReference type="AlphaFoldDB" id="Q0W5A7"/>
<dbReference type="GeneID" id="5144804"/>
<protein>
    <submittedName>
        <fullName evidence="2">Uncharacterized protein</fullName>
    </submittedName>
</protein>